<dbReference type="RefSeq" id="WP_092567803.1">
    <property type="nucleotide sequence ID" value="NZ_BMXH01000001.1"/>
</dbReference>
<gene>
    <name evidence="11" type="ORF">SAMN05443545_101396</name>
</gene>
<reference evidence="11 12" key="1">
    <citation type="submission" date="2016-10" db="EMBL/GenBank/DDBJ databases">
        <authorList>
            <person name="de Groot N.N."/>
        </authorList>
    </citation>
    <scope>NUCLEOTIDE SEQUENCE [LARGE SCALE GENOMIC DNA]</scope>
    <source>
        <strain evidence="11 12">DSM 19219</strain>
    </source>
</reference>
<dbReference type="GO" id="GO:0070401">
    <property type="term" value="F:NADP+ binding"/>
    <property type="evidence" value="ECO:0007669"/>
    <property type="project" value="UniProtKB-ARBA"/>
</dbReference>
<evidence type="ECO:0000256" key="4">
    <source>
        <dbReference type="ARBA" id="ARBA00022563"/>
    </source>
</evidence>
<evidence type="ECO:0000313" key="12">
    <source>
        <dbReference type="Proteomes" id="UP000198500"/>
    </source>
</evidence>
<comment type="catalytic activity">
    <reaction evidence="8">
        <text>(6S)-5,6,7,8-tetrahydrofolate + NADP(+) = 7,8-dihydrofolate + NADPH + H(+)</text>
        <dbReference type="Rhea" id="RHEA:15009"/>
        <dbReference type="ChEBI" id="CHEBI:15378"/>
        <dbReference type="ChEBI" id="CHEBI:57451"/>
        <dbReference type="ChEBI" id="CHEBI:57453"/>
        <dbReference type="ChEBI" id="CHEBI:57783"/>
        <dbReference type="ChEBI" id="CHEBI:58349"/>
        <dbReference type="EC" id="1.5.1.3"/>
    </reaction>
</comment>
<evidence type="ECO:0000256" key="1">
    <source>
        <dbReference type="ARBA" id="ARBA00004903"/>
    </source>
</evidence>
<dbReference type="PRINTS" id="PR00070">
    <property type="entry name" value="DHFR"/>
</dbReference>
<accession>A0A1H2RSF8</accession>
<evidence type="ECO:0000256" key="6">
    <source>
        <dbReference type="ARBA" id="ARBA00023002"/>
    </source>
</evidence>
<dbReference type="GO" id="GO:0046452">
    <property type="term" value="P:dihydrofolate metabolic process"/>
    <property type="evidence" value="ECO:0007669"/>
    <property type="project" value="TreeGrafter"/>
</dbReference>
<evidence type="ECO:0000256" key="8">
    <source>
        <dbReference type="PIRNR" id="PIRNR000194"/>
    </source>
</evidence>
<dbReference type="InterPro" id="IPR017925">
    <property type="entry name" value="DHFR_CS"/>
</dbReference>
<dbReference type="GO" id="GO:0046654">
    <property type="term" value="P:tetrahydrofolate biosynthetic process"/>
    <property type="evidence" value="ECO:0007669"/>
    <property type="project" value="UniProtKB-UniPathway"/>
</dbReference>
<evidence type="ECO:0000256" key="7">
    <source>
        <dbReference type="ARBA" id="ARBA00025067"/>
    </source>
</evidence>
<dbReference type="SUPFAM" id="SSF53597">
    <property type="entry name" value="Dihydrofolate reductase-like"/>
    <property type="match status" value="1"/>
</dbReference>
<dbReference type="UniPathway" id="UPA00077">
    <property type="reaction ID" value="UER00158"/>
</dbReference>
<dbReference type="PROSITE" id="PS00075">
    <property type="entry name" value="DHFR_1"/>
    <property type="match status" value="1"/>
</dbReference>
<dbReference type="PANTHER" id="PTHR48069">
    <property type="entry name" value="DIHYDROFOLATE REDUCTASE"/>
    <property type="match status" value="1"/>
</dbReference>
<keyword evidence="6 8" id="KW-0560">Oxidoreductase</keyword>
<dbReference type="InterPro" id="IPR024072">
    <property type="entry name" value="DHFR-like_dom_sf"/>
</dbReference>
<evidence type="ECO:0000256" key="5">
    <source>
        <dbReference type="ARBA" id="ARBA00022857"/>
    </source>
</evidence>
<dbReference type="FunFam" id="3.40.430.10:FF:000001">
    <property type="entry name" value="Dihydrofolate reductase"/>
    <property type="match status" value="1"/>
</dbReference>
<dbReference type="OrthoDB" id="9804315at2"/>
<dbReference type="GO" id="GO:0004146">
    <property type="term" value="F:dihydrofolate reductase activity"/>
    <property type="evidence" value="ECO:0007669"/>
    <property type="project" value="UniProtKB-EC"/>
</dbReference>
<dbReference type="Pfam" id="PF00186">
    <property type="entry name" value="DHFR_1"/>
    <property type="match status" value="1"/>
</dbReference>
<protein>
    <recommendedName>
        <fullName evidence="3 8">Dihydrofolate reductase</fullName>
        <ecNumber evidence="3 8">1.5.1.3</ecNumber>
    </recommendedName>
</protein>
<name>A0A1H2RSF8_9GAMM</name>
<dbReference type="InterPro" id="IPR012259">
    <property type="entry name" value="DHFR"/>
</dbReference>
<dbReference type="GO" id="GO:0046655">
    <property type="term" value="P:folic acid metabolic process"/>
    <property type="evidence" value="ECO:0007669"/>
    <property type="project" value="TreeGrafter"/>
</dbReference>
<dbReference type="EC" id="1.5.1.3" evidence="3 8"/>
<dbReference type="GO" id="GO:0006730">
    <property type="term" value="P:one-carbon metabolic process"/>
    <property type="evidence" value="ECO:0007669"/>
    <property type="project" value="UniProtKB-KW"/>
</dbReference>
<dbReference type="STRING" id="574349.SAMN05443545_101396"/>
<dbReference type="InterPro" id="IPR001796">
    <property type="entry name" value="DHFR_dom"/>
</dbReference>
<keyword evidence="12" id="KW-1185">Reference proteome</keyword>
<evidence type="ECO:0000256" key="3">
    <source>
        <dbReference type="ARBA" id="ARBA00012856"/>
    </source>
</evidence>
<evidence type="ECO:0000259" key="10">
    <source>
        <dbReference type="PROSITE" id="PS51330"/>
    </source>
</evidence>
<comment type="function">
    <text evidence="7 8">Key enzyme in folate metabolism. Catalyzes an essential reaction for de novo glycine and purine synthesis, and for DNA precursor synthesis.</text>
</comment>
<dbReference type="PIRSF" id="PIRSF000194">
    <property type="entry name" value="DHFR"/>
    <property type="match status" value="1"/>
</dbReference>
<comment type="similarity">
    <text evidence="2 8 9">Belongs to the dihydrofolate reductase family.</text>
</comment>
<evidence type="ECO:0000313" key="11">
    <source>
        <dbReference type="EMBL" id="SDW22396.1"/>
    </source>
</evidence>
<keyword evidence="5 8" id="KW-0521">NADP</keyword>
<dbReference type="GO" id="GO:0005829">
    <property type="term" value="C:cytosol"/>
    <property type="evidence" value="ECO:0007669"/>
    <property type="project" value="TreeGrafter"/>
</dbReference>
<dbReference type="CDD" id="cd00209">
    <property type="entry name" value="DHFR"/>
    <property type="match status" value="1"/>
</dbReference>
<dbReference type="EMBL" id="FNNI01000001">
    <property type="protein sequence ID" value="SDW22396.1"/>
    <property type="molecule type" value="Genomic_DNA"/>
</dbReference>
<dbReference type="AlphaFoldDB" id="A0A1H2RSF8"/>
<dbReference type="PANTHER" id="PTHR48069:SF3">
    <property type="entry name" value="DIHYDROFOLATE REDUCTASE"/>
    <property type="match status" value="1"/>
</dbReference>
<dbReference type="Proteomes" id="UP000198500">
    <property type="component" value="Unassembled WGS sequence"/>
</dbReference>
<evidence type="ECO:0000256" key="9">
    <source>
        <dbReference type="RuleBase" id="RU004474"/>
    </source>
</evidence>
<dbReference type="PROSITE" id="PS51330">
    <property type="entry name" value="DHFR_2"/>
    <property type="match status" value="1"/>
</dbReference>
<sequence>MTLVLETPVAMIAAMSRDRVIGVDGKLPWYLPEDLKFFKAITLGKPLVMGRKTFASIGRPLPGRLNIVVTRDEHFHHDGIRVCRDLPSALKLADAQAIIDGAEEIIVMGGGQIYEQALPYADRLYLTEVHIDVEGDAYFPAWAADEWQEVQRVSGNPQEGQPAYDFVAYQRR</sequence>
<feature type="domain" description="DHFR" evidence="10">
    <location>
        <begin position="8"/>
        <end position="171"/>
    </location>
</feature>
<organism evidence="11 12">
    <name type="scientific">Aidingimonas halophila</name>
    <dbReference type="NCBI Taxonomy" id="574349"/>
    <lineage>
        <taxon>Bacteria</taxon>
        <taxon>Pseudomonadati</taxon>
        <taxon>Pseudomonadota</taxon>
        <taxon>Gammaproteobacteria</taxon>
        <taxon>Oceanospirillales</taxon>
        <taxon>Halomonadaceae</taxon>
        <taxon>Aidingimonas</taxon>
    </lineage>
</organism>
<keyword evidence="4 8" id="KW-0554">One-carbon metabolism</keyword>
<evidence type="ECO:0000256" key="2">
    <source>
        <dbReference type="ARBA" id="ARBA00009539"/>
    </source>
</evidence>
<comment type="pathway">
    <text evidence="1 8">Cofactor biosynthesis; tetrahydrofolate biosynthesis; 5,6,7,8-tetrahydrofolate from 7,8-dihydrofolate: step 1/1.</text>
</comment>
<proteinExistence type="inferred from homology"/>
<dbReference type="Gene3D" id="3.40.430.10">
    <property type="entry name" value="Dihydrofolate Reductase, subunit A"/>
    <property type="match status" value="1"/>
</dbReference>